<dbReference type="GO" id="GO:0007030">
    <property type="term" value="P:Golgi organization"/>
    <property type="evidence" value="ECO:0007669"/>
    <property type="project" value="TreeGrafter"/>
</dbReference>
<evidence type="ECO:0000259" key="9">
    <source>
        <dbReference type="Pfam" id="PF04136"/>
    </source>
</evidence>
<dbReference type="PANTHER" id="PTHR13302:SF8">
    <property type="entry name" value="CONSERVED OLIGOMERIC GOLGI COMPLEX SUBUNIT 3"/>
    <property type="match status" value="1"/>
</dbReference>
<gene>
    <name evidence="11" type="ORF">C9374_012499</name>
</gene>
<proteinExistence type="inferred from homology"/>
<comment type="subcellular location">
    <subcellularLocation>
        <location evidence="1">Golgi apparatus membrane</location>
        <topology evidence="1">Peripheral membrane protein</topology>
    </subcellularLocation>
</comment>
<organism evidence="11 12">
    <name type="scientific">Naegleria lovaniensis</name>
    <name type="common">Amoeba</name>
    <dbReference type="NCBI Taxonomy" id="51637"/>
    <lineage>
        <taxon>Eukaryota</taxon>
        <taxon>Discoba</taxon>
        <taxon>Heterolobosea</taxon>
        <taxon>Tetramitia</taxon>
        <taxon>Eutetramitia</taxon>
        <taxon>Vahlkampfiidae</taxon>
        <taxon>Naegleria</taxon>
    </lineage>
</organism>
<dbReference type="GO" id="GO:0006886">
    <property type="term" value="P:intracellular protein transport"/>
    <property type="evidence" value="ECO:0007669"/>
    <property type="project" value="InterPro"/>
</dbReference>
<dbReference type="AlphaFoldDB" id="A0AA88H2X4"/>
<feature type="domain" description="Conserved oligomeric Golgi complex subunit 3 C-terminal" evidence="10">
    <location>
        <begin position="261"/>
        <end position="577"/>
    </location>
</feature>
<evidence type="ECO:0000256" key="5">
    <source>
        <dbReference type="ARBA" id="ARBA00022927"/>
    </source>
</evidence>
<dbReference type="Pfam" id="PF04136">
    <property type="entry name" value="COG3_N"/>
    <property type="match status" value="1"/>
</dbReference>
<dbReference type="PANTHER" id="PTHR13302">
    <property type="entry name" value="CONSERVED OLIGOMERIC GOLGI COMPLEX COMPONENT 3"/>
    <property type="match status" value="1"/>
</dbReference>
<dbReference type="RefSeq" id="XP_044554141.1">
    <property type="nucleotide sequence ID" value="XM_044688273.1"/>
</dbReference>
<keyword evidence="5" id="KW-0653">Protein transport</keyword>
<accession>A0AA88H2X4</accession>
<dbReference type="InterPro" id="IPR048320">
    <property type="entry name" value="COG3_N"/>
</dbReference>
<comment type="caution">
    <text evidence="11">The sequence shown here is derived from an EMBL/GenBank/DDBJ whole genome shotgun (WGS) entry which is preliminary data.</text>
</comment>
<evidence type="ECO:0000313" key="11">
    <source>
        <dbReference type="EMBL" id="KAG2392247.1"/>
    </source>
</evidence>
<dbReference type="InterPro" id="IPR048685">
    <property type="entry name" value="COG3_C"/>
</dbReference>
<comment type="similarity">
    <text evidence="2">Belongs to the COG3 family.</text>
</comment>
<name>A0AA88H2X4_NAELO</name>
<keyword evidence="12" id="KW-1185">Reference proteome</keyword>
<sequence length="771" mass="89023">MSSSSQAQSSAILSIIDEWEKSTVLLENEERLLEIVRNSREDTTHGTEDIDISDDETKSADRNDHIEGVGLIMWDGDFLEHDDDDEQIDYPYENYLSKLKHYQELSHSLIVKSNNTLAISDDLQEQYNLVCSKTSRLHHDCETLLKETEQLEKCSAELENRLKHFDDMDYLNQQLSSSGYLDVGSDTFIKTLGKLEESINFLSNNLDYKEAKTYLTKHKYLLSKSLAHVRDHIILKIKTSTENLYTKLKSVSASDELQEFSLLFIDFKVSIENLRPLINELELRGSRRESSVFLMDCFEAYLNQRGILLYMTVAKHVTFLKSNIMKTEDKQEKIDFTRSACEYMIQICSQETHLFYHFFPNCKDERRLSNRFSNFMSTVTNILYDTVREMVIKENRIDTLCLLIEVLRNDILQEGIKTKKTVPYFEAVVHLMVQDIQERLIYRTSFFIANEVTKYQPTPEDLDYPKKLKFSPEEGNATEKTSRKQQGIYYTTLGWTLSLLSKLFKVLDVEVFEGLAQEAVSACALSFIDASKKISEKTDVMNGSLFLISHLLTLLHELSYFNVSFTKTETSLDFSHLYEGISRFLKGQASFSVTSLIFDLLSQTRPRLVVSSFDSKKDLEKQLKLACENFILNTVKQVADSCMTFIKKHNINKDTQESNETIIKEIQNIRQEMNIDLKTKLSYASELMTLYLRDEKTANKLSEPITEQLISLYQQLLNYLNENTTLEQNQKTELSQSLRSSEQFSMLVLECFRGAATTAHDTTGTVGQTNN</sequence>
<reference evidence="11 12" key="1">
    <citation type="journal article" date="2018" name="BMC Genomics">
        <title>The genome of Naegleria lovaniensis, the basis for a comparative approach to unravel pathogenicity factors of the human pathogenic amoeba N. fowleri.</title>
        <authorList>
            <person name="Liechti N."/>
            <person name="Schurch N."/>
            <person name="Bruggmann R."/>
            <person name="Wittwer M."/>
        </authorList>
    </citation>
    <scope>NUCLEOTIDE SEQUENCE [LARGE SCALE GENOMIC DNA]</scope>
    <source>
        <strain evidence="11 12">ATCC 30569</strain>
    </source>
</reference>
<keyword evidence="6" id="KW-0333">Golgi apparatus</keyword>
<evidence type="ECO:0000256" key="1">
    <source>
        <dbReference type="ARBA" id="ARBA00004395"/>
    </source>
</evidence>
<dbReference type="Proteomes" id="UP000816034">
    <property type="component" value="Unassembled WGS sequence"/>
</dbReference>
<dbReference type="GeneID" id="68104953"/>
<evidence type="ECO:0000256" key="6">
    <source>
        <dbReference type="ARBA" id="ARBA00023034"/>
    </source>
</evidence>
<evidence type="ECO:0000256" key="3">
    <source>
        <dbReference type="ARBA" id="ARBA00020976"/>
    </source>
</evidence>
<feature type="domain" description="Conserved oligomeric Golgi complex subunit 3 N-terminal" evidence="9">
    <location>
        <begin position="94"/>
        <end position="238"/>
    </location>
</feature>
<keyword evidence="7" id="KW-0472">Membrane</keyword>
<evidence type="ECO:0000256" key="8">
    <source>
        <dbReference type="ARBA" id="ARBA00031339"/>
    </source>
</evidence>
<dbReference type="GO" id="GO:0005801">
    <property type="term" value="C:cis-Golgi network"/>
    <property type="evidence" value="ECO:0007669"/>
    <property type="project" value="InterPro"/>
</dbReference>
<dbReference type="GO" id="GO:0017119">
    <property type="term" value="C:Golgi transport complex"/>
    <property type="evidence" value="ECO:0007669"/>
    <property type="project" value="TreeGrafter"/>
</dbReference>
<evidence type="ECO:0000313" key="12">
    <source>
        <dbReference type="Proteomes" id="UP000816034"/>
    </source>
</evidence>
<dbReference type="GO" id="GO:0000139">
    <property type="term" value="C:Golgi membrane"/>
    <property type="evidence" value="ECO:0007669"/>
    <property type="project" value="UniProtKB-SubCell"/>
</dbReference>
<dbReference type="Pfam" id="PF20671">
    <property type="entry name" value="COG3_C"/>
    <property type="match status" value="1"/>
</dbReference>
<dbReference type="InterPro" id="IPR007265">
    <property type="entry name" value="COG_su3"/>
</dbReference>
<evidence type="ECO:0000256" key="7">
    <source>
        <dbReference type="ARBA" id="ARBA00023136"/>
    </source>
</evidence>
<evidence type="ECO:0000259" key="10">
    <source>
        <dbReference type="Pfam" id="PF20671"/>
    </source>
</evidence>
<evidence type="ECO:0000256" key="4">
    <source>
        <dbReference type="ARBA" id="ARBA00022448"/>
    </source>
</evidence>
<evidence type="ECO:0000256" key="2">
    <source>
        <dbReference type="ARBA" id="ARBA00009936"/>
    </source>
</evidence>
<protein>
    <recommendedName>
        <fullName evidence="3">Conserved oligomeric Golgi complex subunit 3</fullName>
    </recommendedName>
    <alternativeName>
        <fullName evidence="8">Component of oligomeric Golgi complex 3</fullName>
    </alternativeName>
</protein>
<dbReference type="EMBL" id="PYSW02000005">
    <property type="protein sequence ID" value="KAG2392247.1"/>
    <property type="molecule type" value="Genomic_DNA"/>
</dbReference>
<keyword evidence="4" id="KW-0813">Transport</keyword>
<dbReference type="GO" id="GO:0006891">
    <property type="term" value="P:intra-Golgi vesicle-mediated transport"/>
    <property type="evidence" value="ECO:0007669"/>
    <property type="project" value="TreeGrafter"/>
</dbReference>